<dbReference type="GO" id="GO:0004459">
    <property type="term" value="F:L-lactate dehydrogenase (NAD+) activity"/>
    <property type="evidence" value="ECO:0007669"/>
    <property type="project" value="UniProtKB-UniRule"/>
</dbReference>
<comment type="function">
    <text evidence="7">Catalyzes the conversion of lactate to pyruvate.</text>
</comment>
<dbReference type="SUPFAM" id="SSF51735">
    <property type="entry name" value="NAD(P)-binding Rossmann-fold domains"/>
    <property type="match status" value="1"/>
</dbReference>
<dbReference type="PRINTS" id="PR00086">
    <property type="entry name" value="LLDHDRGNASE"/>
</dbReference>
<feature type="binding site" evidence="7">
    <location>
        <position position="79"/>
    </location>
    <ligand>
        <name>substrate</name>
    </ligand>
</feature>
<evidence type="ECO:0000256" key="6">
    <source>
        <dbReference type="ARBA" id="ARBA00049258"/>
    </source>
</evidence>
<comment type="subunit">
    <text evidence="7">Homotetramer.</text>
</comment>
<dbReference type="CDD" id="cd05292">
    <property type="entry name" value="LDH_2"/>
    <property type="match status" value="1"/>
</dbReference>
<keyword evidence="5 7" id="KW-0520">NAD</keyword>
<protein>
    <recommendedName>
        <fullName evidence="3 7">L-lactate dehydrogenase</fullName>
        <shortName evidence="7">L-LDH</shortName>
        <ecNumber evidence="3 7">1.1.1.27</ecNumber>
    </recommendedName>
</protein>
<feature type="binding site" evidence="7 9">
    <location>
        <begin position="115"/>
        <end position="117"/>
    </location>
    <ligand>
        <name>NAD(+)</name>
        <dbReference type="ChEBI" id="CHEBI:57540"/>
    </ligand>
</feature>
<comment type="subcellular location">
    <subcellularLocation>
        <location evidence="7">Cytoplasm</location>
    </subcellularLocation>
</comment>
<keyword evidence="4 7" id="KW-0560">Oxidoreductase</keyword>
<dbReference type="SUPFAM" id="SSF56327">
    <property type="entry name" value="LDH C-terminal domain-like"/>
    <property type="match status" value="1"/>
</dbReference>
<gene>
    <name evidence="7 12" type="primary">ldh</name>
    <name evidence="12" type="ORF">PITCH_A650007</name>
</gene>
<feature type="binding site" evidence="7">
    <location>
        <begin position="117"/>
        <end position="120"/>
    </location>
    <ligand>
        <name>substrate</name>
    </ligand>
</feature>
<organism evidence="12">
    <name type="scientific">uncultured Desulfobacterium sp</name>
    <dbReference type="NCBI Taxonomy" id="201089"/>
    <lineage>
        <taxon>Bacteria</taxon>
        <taxon>Pseudomonadati</taxon>
        <taxon>Thermodesulfobacteriota</taxon>
        <taxon>Desulfobacteria</taxon>
        <taxon>Desulfobacterales</taxon>
        <taxon>Desulfobacteriaceae</taxon>
        <taxon>Desulfobacterium</taxon>
        <taxon>environmental samples</taxon>
    </lineage>
</organism>
<feature type="modified residue" description="Phosphotyrosine" evidence="7">
    <location>
        <position position="218"/>
    </location>
</feature>
<feature type="binding site" evidence="9">
    <location>
        <begin position="7"/>
        <end position="12"/>
    </location>
    <ligand>
        <name>NAD(+)</name>
        <dbReference type="ChEBI" id="CHEBI:57540"/>
    </ligand>
</feature>
<dbReference type="GO" id="GO:0006096">
    <property type="term" value="P:glycolytic process"/>
    <property type="evidence" value="ECO:0007669"/>
    <property type="project" value="UniProtKB-UniRule"/>
</dbReference>
<dbReference type="GO" id="GO:0006089">
    <property type="term" value="P:lactate metabolic process"/>
    <property type="evidence" value="ECO:0007669"/>
    <property type="project" value="TreeGrafter"/>
</dbReference>
<dbReference type="PROSITE" id="PS00064">
    <property type="entry name" value="L_LDH"/>
    <property type="match status" value="1"/>
</dbReference>
<reference evidence="12" key="1">
    <citation type="submission" date="2018-01" db="EMBL/GenBank/DDBJ databases">
        <authorList>
            <person name="Regsiter A."/>
            <person name="William W."/>
        </authorList>
    </citation>
    <scope>NUCLEOTIDE SEQUENCE</scope>
    <source>
        <strain evidence="12">TRIP AH-1</strain>
    </source>
</reference>
<feature type="binding site" evidence="9">
    <location>
        <position position="92"/>
    </location>
    <ligand>
        <name>NAD(+)</name>
        <dbReference type="ChEBI" id="CHEBI:57540"/>
    </ligand>
</feature>
<feature type="binding site" evidence="7">
    <location>
        <position position="140"/>
    </location>
    <ligand>
        <name>NAD(+)</name>
        <dbReference type="ChEBI" id="CHEBI:57540"/>
    </ligand>
</feature>
<dbReference type="Pfam" id="PF02866">
    <property type="entry name" value="Ldh_1_C"/>
    <property type="match status" value="1"/>
</dbReference>
<dbReference type="NCBIfam" id="TIGR01771">
    <property type="entry name" value="L-LDH-NAD"/>
    <property type="match status" value="1"/>
</dbReference>
<evidence type="ECO:0000259" key="10">
    <source>
        <dbReference type="Pfam" id="PF00056"/>
    </source>
</evidence>
<feature type="domain" description="Lactate/malate dehydrogenase C-terminal" evidence="11">
    <location>
        <begin position="142"/>
        <end position="308"/>
    </location>
</feature>
<dbReference type="HAMAP" id="MF_00488">
    <property type="entry name" value="Lactate_dehydrog"/>
    <property type="match status" value="1"/>
</dbReference>
<dbReference type="PANTHER" id="PTHR43128:SF16">
    <property type="entry name" value="L-LACTATE DEHYDROGENASE"/>
    <property type="match status" value="1"/>
</dbReference>
<feature type="binding site" evidence="7">
    <location>
        <begin position="145"/>
        <end position="148"/>
    </location>
    <ligand>
        <name>substrate</name>
    </ligand>
</feature>
<evidence type="ECO:0000256" key="4">
    <source>
        <dbReference type="ARBA" id="ARBA00023002"/>
    </source>
</evidence>
<dbReference type="GO" id="GO:0005737">
    <property type="term" value="C:cytoplasm"/>
    <property type="evidence" value="ECO:0007669"/>
    <property type="project" value="UniProtKB-SubCell"/>
</dbReference>
<dbReference type="InterPro" id="IPR015955">
    <property type="entry name" value="Lactate_DH/Glyco_Ohase_4_C"/>
</dbReference>
<evidence type="ECO:0000313" key="12">
    <source>
        <dbReference type="EMBL" id="SPD75586.1"/>
    </source>
</evidence>
<evidence type="ECO:0000256" key="5">
    <source>
        <dbReference type="ARBA" id="ARBA00023027"/>
    </source>
</evidence>
<dbReference type="Gene3D" id="3.90.110.10">
    <property type="entry name" value="Lactate dehydrogenase/glycoside hydrolase, family 4, C-terminal"/>
    <property type="match status" value="1"/>
</dbReference>
<keyword evidence="7" id="KW-0597">Phosphoprotein</keyword>
<dbReference type="EC" id="1.1.1.27" evidence="3 7"/>
<feature type="domain" description="Lactate/malate dehydrogenase N-terminal" evidence="10">
    <location>
        <begin position="1"/>
        <end position="139"/>
    </location>
</feature>
<dbReference type="InterPro" id="IPR022383">
    <property type="entry name" value="Lactate/malate_DH_C"/>
</dbReference>
<name>A0A445N1L0_9BACT</name>
<comment type="pathway">
    <text evidence="1 7">Fermentation; pyruvate fermentation to lactate; (S)-lactate from pyruvate: step 1/1.</text>
</comment>
<dbReference type="InterPro" id="IPR001557">
    <property type="entry name" value="L-lactate/malate_DH"/>
</dbReference>
<evidence type="ECO:0000256" key="1">
    <source>
        <dbReference type="ARBA" id="ARBA00004843"/>
    </source>
</evidence>
<dbReference type="Gene3D" id="3.40.50.720">
    <property type="entry name" value="NAD(P)-binding Rossmann-like Domain"/>
    <property type="match status" value="1"/>
</dbReference>
<comment type="catalytic activity">
    <reaction evidence="6 7">
        <text>(S)-lactate + NAD(+) = pyruvate + NADH + H(+)</text>
        <dbReference type="Rhea" id="RHEA:23444"/>
        <dbReference type="ChEBI" id="CHEBI:15361"/>
        <dbReference type="ChEBI" id="CHEBI:15378"/>
        <dbReference type="ChEBI" id="CHEBI:16651"/>
        <dbReference type="ChEBI" id="CHEBI:57540"/>
        <dbReference type="ChEBI" id="CHEBI:57945"/>
        <dbReference type="EC" id="1.1.1.27"/>
    </reaction>
</comment>
<evidence type="ECO:0000259" key="11">
    <source>
        <dbReference type="Pfam" id="PF02866"/>
    </source>
</evidence>
<keyword evidence="7" id="KW-0963">Cytoplasm</keyword>
<evidence type="ECO:0000256" key="9">
    <source>
        <dbReference type="PIRSR" id="PIRSR000102-3"/>
    </source>
</evidence>
<feature type="binding site" evidence="7 9">
    <location>
        <position position="32"/>
    </location>
    <ligand>
        <name>NAD(+)</name>
        <dbReference type="ChEBI" id="CHEBI:57540"/>
    </ligand>
</feature>
<evidence type="ECO:0000256" key="2">
    <source>
        <dbReference type="ARBA" id="ARBA00006054"/>
    </source>
</evidence>
<keyword evidence="7" id="KW-0021">Allosteric enzyme</keyword>
<dbReference type="PIRSF" id="PIRSF000102">
    <property type="entry name" value="Lac_mal_DH"/>
    <property type="match status" value="1"/>
</dbReference>
<dbReference type="Pfam" id="PF00056">
    <property type="entry name" value="Ldh_1_N"/>
    <property type="match status" value="1"/>
</dbReference>
<comment type="similarity">
    <text evidence="2 7">Belongs to the LDH/MDH superfamily. LDH family.</text>
</comment>
<dbReference type="PANTHER" id="PTHR43128">
    <property type="entry name" value="L-2-HYDROXYCARBOXYLATE DEHYDROGENASE (NAD(P)(+))"/>
    <property type="match status" value="1"/>
</dbReference>
<dbReference type="InterPro" id="IPR011304">
    <property type="entry name" value="L-lactate_DH"/>
</dbReference>
<feature type="binding site" evidence="7">
    <location>
        <position position="165"/>
    </location>
    <ligand>
        <name>beta-D-fructose 1,6-bisphosphate</name>
        <dbReference type="ChEBI" id="CHEBI:32966"/>
        <note>allosteric activator</note>
    </ligand>
</feature>
<feature type="binding site" evidence="7">
    <location>
        <position position="11"/>
    </location>
    <ligand>
        <name>NAD(+)</name>
        <dbReference type="ChEBI" id="CHEBI:57540"/>
    </ligand>
</feature>
<dbReference type="InterPro" id="IPR001236">
    <property type="entry name" value="Lactate/malate_DH_N"/>
</dbReference>
<feature type="binding site" evidence="7">
    <location>
        <position position="227"/>
    </location>
    <ligand>
        <name>substrate</name>
    </ligand>
</feature>
<feature type="binding site" evidence="7">
    <location>
        <position position="85"/>
    </location>
    <ligand>
        <name>substrate</name>
    </ligand>
</feature>
<evidence type="ECO:0000256" key="7">
    <source>
        <dbReference type="HAMAP-Rule" id="MF_00488"/>
    </source>
</evidence>
<feature type="binding site" evidence="7">
    <location>
        <begin position="76"/>
        <end position="77"/>
    </location>
    <ligand>
        <name>NAD(+)</name>
        <dbReference type="ChEBI" id="CHEBI:57540"/>
    </ligand>
</feature>
<dbReference type="EMBL" id="OJIN01000209">
    <property type="protein sequence ID" value="SPD75586.1"/>
    <property type="molecule type" value="Genomic_DNA"/>
</dbReference>
<dbReference type="InterPro" id="IPR036291">
    <property type="entry name" value="NAD(P)-bd_dom_sf"/>
</dbReference>
<dbReference type="AlphaFoldDB" id="A0A445N1L0"/>
<evidence type="ECO:0000256" key="3">
    <source>
        <dbReference type="ARBA" id="ARBA00012967"/>
    </source>
</evidence>
<accession>A0A445N1L0</accession>
<proteinExistence type="inferred from homology"/>
<feature type="active site" description="Proton acceptor" evidence="7 8">
    <location>
        <position position="172"/>
    </location>
</feature>
<evidence type="ECO:0000256" key="8">
    <source>
        <dbReference type="PIRSR" id="PIRSR000102-1"/>
    </source>
</evidence>
<dbReference type="UniPathway" id="UPA00554">
    <property type="reaction ID" value="UER00611"/>
</dbReference>
<feature type="binding site" evidence="7">
    <location>
        <position position="150"/>
    </location>
    <ligand>
        <name>beta-D-fructose 1,6-bisphosphate</name>
        <dbReference type="ChEBI" id="CHEBI:32966"/>
        <note>allosteric activator</note>
    </ligand>
</feature>
<sequence>MKVGIVGCGFVGSSGAYAMALNGTVSDLVLVDLNLKLAQAQAEDILHATPFSHPVRVVAGGFKDLDGAGIVILACGVGQRPGETRLQLLERNVEVFKNVIPQVLQFAPEALLLVVSNPVDVITQVVTRLSGINPAKVIGSGTILDTARFRTLLGDHLGVAPVSIHGYVLGEHGDSEVLVWSSTKVGGVSIRDYTRQMGMDFTEDIKSKIDDGVRHAAYRIIEGKGTTYYGIGAGIAQIVQAIRDDEHRVLTVSSLTTGIEDFRGICLSLPRVVGLKGILTELKPDLSSEEQCFLIKSADILKEAVTSVKMI</sequence>
<dbReference type="InterPro" id="IPR018177">
    <property type="entry name" value="L-lactate_DH_AS"/>
</dbReference>
<comment type="activity regulation">
    <text evidence="7">Allosterically activated by fructose 1,6-bisphosphate (FBP).</text>
</comment>
<comment type="caution">
    <text evidence="7">Lacks conserved residue(s) required for the propagation of feature annotation.</text>
</comment>